<gene>
    <name evidence="1" type="ORF">GCM10025874_07220</name>
</gene>
<keyword evidence="2" id="KW-1185">Reference proteome</keyword>
<proteinExistence type="predicted"/>
<accession>A0AA37UEA3</accession>
<comment type="caution">
    <text evidence="1">The sequence shown here is derived from an EMBL/GenBank/DDBJ whole genome shotgun (WGS) entry which is preliminary data.</text>
</comment>
<dbReference type="Proteomes" id="UP001157160">
    <property type="component" value="Unassembled WGS sequence"/>
</dbReference>
<dbReference type="EMBL" id="BSUL01000001">
    <property type="protein sequence ID" value="GMA27469.1"/>
    <property type="molecule type" value="Genomic_DNA"/>
</dbReference>
<name>A0AA37UEA3_9MICO</name>
<sequence>MSIAVFAFTVIRIVQKARKGKLTTATQSTSLHAKELDPTKAG</sequence>
<dbReference type="AlphaFoldDB" id="A0AA37UEA3"/>
<organism evidence="1 2">
    <name type="scientific">Arenivirga flava</name>
    <dbReference type="NCBI Taxonomy" id="1930060"/>
    <lineage>
        <taxon>Bacteria</taxon>
        <taxon>Bacillati</taxon>
        <taxon>Actinomycetota</taxon>
        <taxon>Actinomycetes</taxon>
        <taxon>Micrococcales</taxon>
        <taxon>Microbacteriaceae</taxon>
        <taxon>Arenivirga</taxon>
    </lineage>
</organism>
<evidence type="ECO:0000313" key="1">
    <source>
        <dbReference type="EMBL" id="GMA27469.1"/>
    </source>
</evidence>
<protein>
    <submittedName>
        <fullName evidence="1">Uncharacterized protein</fullName>
    </submittedName>
</protein>
<evidence type="ECO:0000313" key="2">
    <source>
        <dbReference type="Proteomes" id="UP001157160"/>
    </source>
</evidence>
<reference evidence="1 2" key="1">
    <citation type="journal article" date="2014" name="Int. J. Syst. Evol. Microbiol.">
        <title>Complete genome sequence of Corynebacterium casei LMG S-19264T (=DSM 44701T), isolated from a smear-ripened cheese.</title>
        <authorList>
            <consortium name="US DOE Joint Genome Institute (JGI-PGF)"/>
            <person name="Walter F."/>
            <person name="Albersmeier A."/>
            <person name="Kalinowski J."/>
            <person name="Ruckert C."/>
        </authorList>
    </citation>
    <scope>NUCLEOTIDE SEQUENCE [LARGE SCALE GENOMIC DNA]</scope>
    <source>
        <strain evidence="1 2">NBRC 112289</strain>
    </source>
</reference>